<feature type="domain" description="BTB" evidence="2">
    <location>
        <begin position="17"/>
        <end position="101"/>
    </location>
</feature>
<reference evidence="3" key="2">
    <citation type="submission" date="2023-06" db="EMBL/GenBank/DDBJ databases">
        <authorList>
            <consortium name="Lawrence Berkeley National Laboratory"/>
            <person name="Haridas S."/>
            <person name="Hensen N."/>
            <person name="Bonometti L."/>
            <person name="Westerberg I."/>
            <person name="Brannstrom I.O."/>
            <person name="Guillou S."/>
            <person name="Cros-Aarteil S."/>
            <person name="Calhoun S."/>
            <person name="Kuo A."/>
            <person name="Mondo S."/>
            <person name="Pangilinan J."/>
            <person name="Riley R."/>
            <person name="Labutti K."/>
            <person name="Andreopoulos B."/>
            <person name="Lipzen A."/>
            <person name="Chen C."/>
            <person name="Yanf M."/>
            <person name="Daum C."/>
            <person name="Ng V."/>
            <person name="Clum A."/>
            <person name="Steindorff A."/>
            <person name="Ohm R."/>
            <person name="Martin F."/>
            <person name="Silar P."/>
            <person name="Natvig D."/>
            <person name="Lalanne C."/>
            <person name="Gautier V."/>
            <person name="Ament-Velasquez S.L."/>
            <person name="Kruys A."/>
            <person name="Hutchinson M.I."/>
            <person name="Powell A.J."/>
            <person name="Barry K."/>
            <person name="Miller A.N."/>
            <person name="Grigoriev I.V."/>
            <person name="Debuchy R."/>
            <person name="Gladieux P."/>
            <person name="Thoren M.H."/>
            <person name="Johannesson H."/>
        </authorList>
    </citation>
    <scope>NUCLEOTIDE SEQUENCE</scope>
    <source>
        <strain evidence="3">CBS 314.62</strain>
    </source>
</reference>
<dbReference type="Gene3D" id="3.30.710.10">
    <property type="entry name" value="Potassium Channel Kv1.1, Chain A"/>
    <property type="match status" value="1"/>
</dbReference>
<feature type="compositionally biased region" description="Acidic residues" evidence="1">
    <location>
        <begin position="348"/>
        <end position="373"/>
    </location>
</feature>
<comment type="caution">
    <text evidence="3">The sequence shown here is derived from an EMBL/GenBank/DDBJ whole genome shotgun (WGS) entry which is preliminary data.</text>
</comment>
<dbReference type="AlphaFoldDB" id="A0AAE1CFZ8"/>
<proteinExistence type="predicted"/>
<evidence type="ECO:0000313" key="3">
    <source>
        <dbReference type="EMBL" id="KAK3693176.1"/>
    </source>
</evidence>
<accession>A0AAE1CFZ8</accession>
<reference evidence="3" key="1">
    <citation type="journal article" date="2023" name="Mol. Phylogenet. Evol.">
        <title>Genome-scale phylogeny and comparative genomics of the fungal order Sordariales.</title>
        <authorList>
            <person name="Hensen N."/>
            <person name="Bonometti L."/>
            <person name="Westerberg I."/>
            <person name="Brannstrom I.O."/>
            <person name="Guillou S."/>
            <person name="Cros-Aarteil S."/>
            <person name="Calhoun S."/>
            <person name="Haridas S."/>
            <person name="Kuo A."/>
            <person name="Mondo S."/>
            <person name="Pangilinan J."/>
            <person name="Riley R."/>
            <person name="LaButti K."/>
            <person name="Andreopoulos B."/>
            <person name="Lipzen A."/>
            <person name="Chen C."/>
            <person name="Yan M."/>
            <person name="Daum C."/>
            <person name="Ng V."/>
            <person name="Clum A."/>
            <person name="Steindorff A."/>
            <person name="Ohm R.A."/>
            <person name="Martin F."/>
            <person name="Silar P."/>
            <person name="Natvig D.O."/>
            <person name="Lalanne C."/>
            <person name="Gautier V."/>
            <person name="Ament-Velasquez S.L."/>
            <person name="Kruys A."/>
            <person name="Hutchinson M.I."/>
            <person name="Powell A.J."/>
            <person name="Barry K."/>
            <person name="Miller A.N."/>
            <person name="Grigoriev I.V."/>
            <person name="Debuchy R."/>
            <person name="Gladieux P."/>
            <person name="Hiltunen Thoren M."/>
            <person name="Johannesson H."/>
        </authorList>
    </citation>
    <scope>NUCLEOTIDE SEQUENCE</scope>
    <source>
        <strain evidence="3">CBS 314.62</strain>
    </source>
</reference>
<dbReference type="InterPro" id="IPR000210">
    <property type="entry name" value="BTB/POZ_dom"/>
</dbReference>
<evidence type="ECO:0000259" key="2">
    <source>
        <dbReference type="PROSITE" id="PS50097"/>
    </source>
</evidence>
<protein>
    <recommendedName>
        <fullName evidence="2">BTB domain-containing protein</fullName>
    </recommendedName>
</protein>
<evidence type="ECO:0000313" key="4">
    <source>
        <dbReference type="Proteomes" id="UP001270362"/>
    </source>
</evidence>
<keyword evidence="4" id="KW-1185">Reference proteome</keyword>
<sequence>MEAEPETPSRVVLDPDGDVILVVKDLDSTRSGEFVVSSKVLSLASPYFAALTGPNFMEGQQLRSGQHKQTPISLHEDDLDAMDSLLKILHFQSLGELSPKEIAMVAIQSKKYLCSTALRPWAQKWCGQGLDQPGISMSAVDKGHLILAAHLILPSDALGEFTEKIIVYLPRNFAADWKKSDIIQKHFPEELIEKLSSCIRRTLMGMQKRLEHVEFHLQHQSAYFEMVGEQCLRCGSSDGNCCTDDRNGPSPRITVKKYCTQPCRVSDYFRILAMVRLWPFSNSFLRPNVAVFDISQKAQNGLKEEMTLKHICAGGLIYCPLLVSLRTAIDNLKIDEESMGAILWAPEEPLDSDDDPSDEHGEDADGSEGDVSE</sequence>
<name>A0AAE1CFZ8_9PEZI</name>
<gene>
    <name evidence="3" type="ORF">B0T22DRAFT_486943</name>
</gene>
<feature type="region of interest" description="Disordered" evidence="1">
    <location>
        <begin position="344"/>
        <end position="373"/>
    </location>
</feature>
<dbReference type="EMBL" id="JAULSO010000001">
    <property type="protein sequence ID" value="KAK3693176.1"/>
    <property type="molecule type" value="Genomic_DNA"/>
</dbReference>
<dbReference type="Proteomes" id="UP001270362">
    <property type="component" value="Unassembled WGS sequence"/>
</dbReference>
<dbReference type="PROSITE" id="PS50097">
    <property type="entry name" value="BTB"/>
    <property type="match status" value="1"/>
</dbReference>
<evidence type="ECO:0000256" key="1">
    <source>
        <dbReference type="SAM" id="MobiDB-lite"/>
    </source>
</evidence>
<dbReference type="InterPro" id="IPR011333">
    <property type="entry name" value="SKP1/BTB/POZ_sf"/>
</dbReference>
<organism evidence="3 4">
    <name type="scientific">Podospora appendiculata</name>
    <dbReference type="NCBI Taxonomy" id="314037"/>
    <lineage>
        <taxon>Eukaryota</taxon>
        <taxon>Fungi</taxon>
        <taxon>Dikarya</taxon>
        <taxon>Ascomycota</taxon>
        <taxon>Pezizomycotina</taxon>
        <taxon>Sordariomycetes</taxon>
        <taxon>Sordariomycetidae</taxon>
        <taxon>Sordariales</taxon>
        <taxon>Podosporaceae</taxon>
        <taxon>Podospora</taxon>
    </lineage>
</organism>